<protein>
    <submittedName>
        <fullName evidence="5">Pilus assembly protein FimV</fullName>
    </submittedName>
</protein>
<evidence type="ECO:0000259" key="4">
    <source>
        <dbReference type="PROSITE" id="PS51782"/>
    </source>
</evidence>
<dbReference type="Gene3D" id="3.10.350.10">
    <property type="entry name" value="LysM domain"/>
    <property type="match status" value="1"/>
</dbReference>
<sequence length="555" mass="55471">MMARIAGMAAASRSIALKPLAALISAGFLLSVPAHAVDFGHSRLLSASGQPLRVDVPIRNLSADDLRQLQVSPAPEEAWKRTGLTPPVPLLSLQVELLPGTDDSTRVARLQSSQPFNGQIADILIDVVTAAGRLQHQVSLLAQPHGTPLQPPAAGASAQSGGASASPAGATVPGASSIHVRKGDTLFSLARRHAVPGVSVWQMMAALYNANPQAFIKGNMNLVKAGATLAVPDASALTALSNAEARALFREHDQAFRSGKRIEASSAEASAVAADDASAKSGTVGRDAPAATEAASGEPRDQLKLSAASNGVNGAVGAASGAAGRTDDDRLATRRNVEESGERIAQLEDNVRNLNQALQAQGHAAQDAVAEGVKAVGQTLSEVVDAVAGSGEAEGSAASSGNGGGNVAAAAGTAAGNGSAAANGAASADGAASGNGSASGNGASAGSGTAIVPGSAAQALEQAQTQAQAGAGDARGANGAETGSWFGRHLLGILTGLLALLVLIVAWLLRRANAKADEREAAGSGQITESMIQEKLENIDLDLQDSGKPESDRQA</sequence>
<comment type="caution">
    <text evidence="5">The sequence shown here is derived from an EMBL/GenBank/DDBJ whole genome shotgun (WGS) entry which is preliminary data.</text>
</comment>
<dbReference type="PROSITE" id="PS51782">
    <property type="entry name" value="LYSM"/>
    <property type="match status" value="1"/>
</dbReference>
<dbReference type="EMBL" id="SMBX01000002">
    <property type="protein sequence ID" value="TCV01832.1"/>
    <property type="molecule type" value="Genomic_DNA"/>
</dbReference>
<evidence type="ECO:0000256" key="2">
    <source>
        <dbReference type="SAM" id="MobiDB-lite"/>
    </source>
</evidence>
<gene>
    <name evidence="5" type="ORF">EV686_102546</name>
</gene>
<feature type="transmembrane region" description="Helical" evidence="3">
    <location>
        <begin position="490"/>
        <end position="509"/>
    </location>
</feature>
<proteinExistence type="predicted"/>
<feature type="region of interest" description="Disordered" evidence="2">
    <location>
        <begin position="418"/>
        <end position="478"/>
    </location>
</feature>
<dbReference type="AlphaFoldDB" id="A0A4R3VDQ1"/>
<feature type="domain" description="LysM" evidence="4">
    <location>
        <begin position="176"/>
        <end position="231"/>
    </location>
</feature>
<evidence type="ECO:0000256" key="1">
    <source>
        <dbReference type="SAM" id="Coils"/>
    </source>
</evidence>
<dbReference type="NCBIfam" id="TIGR03505">
    <property type="entry name" value="FimV_core"/>
    <property type="match status" value="1"/>
</dbReference>
<feature type="region of interest" description="Disordered" evidence="2">
    <location>
        <begin position="267"/>
        <end position="301"/>
    </location>
</feature>
<feature type="compositionally biased region" description="Low complexity" evidence="2">
    <location>
        <begin position="418"/>
        <end position="436"/>
    </location>
</feature>
<dbReference type="InterPro" id="IPR020012">
    <property type="entry name" value="LysM_FimV"/>
</dbReference>
<feature type="compositionally biased region" description="Low complexity" evidence="2">
    <location>
        <begin position="152"/>
        <end position="176"/>
    </location>
</feature>
<keyword evidence="3" id="KW-0472">Membrane</keyword>
<feature type="coiled-coil region" evidence="1">
    <location>
        <begin position="330"/>
        <end position="364"/>
    </location>
</feature>
<feature type="compositionally biased region" description="Low complexity" evidence="2">
    <location>
        <begin position="267"/>
        <end position="276"/>
    </location>
</feature>
<evidence type="ECO:0000313" key="5">
    <source>
        <dbReference type="EMBL" id="TCV01832.1"/>
    </source>
</evidence>
<name>A0A4R3VDQ1_9BURK</name>
<feature type="compositionally biased region" description="Low complexity" evidence="2">
    <location>
        <begin position="446"/>
        <end position="478"/>
    </location>
</feature>
<dbReference type="InterPro" id="IPR018392">
    <property type="entry name" value="LysM"/>
</dbReference>
<dbReference type="Proteomes" id="UP000294692">
    <property type="component" value="Unassembled WGS sequence"/>
</dbReference>
<evidence type="ECO:0000256" key="3">
    <source>
        <dbReference type="SAM" id="Phobius"/>
    </source>
</evidence>
<dbReference type="OrthoDB" id="5298707at2"/>
<keyword evidence="3" id="KW-0812">Transmembrane</keyword>
<accession>A0A4R3VDQ1</accession>
<feature type="region of interest" description="Disordered" evidence="2">
    <location>
        <begin position="143"/>
        <end position="176"/>
    </location>
</feature>
<evidence type="ECO:0000313" key="6">
    <source>
        <dbReference type="Proteomes" id="UP000294692"/>
    </source>
</evidence>
<keyword evidence="1" id="KW-0175">Coiled coil</keyword>
<dbReference type="Pfam" id="PF01476">
    <property type="entry name" value="LysM"/>
    <property type="match status" value="1"/>
</dbReference>
<keyword evidence="3" id="KW-1133">Transmembrane helix</keyword>
<organism evidence="5 6">
    <name type="scientific">Paracandidimonas soli</name>
    <dbReference type="NCBI Taxonomy" id="1917182"/>
    <lineage>
        <taxon>Bacteria</taxon>
        <taxon>Pseudomonadati</taxon>
        <taxon>Pseudomonadota</taxon>
        <taxon>Betaproteobacteria</taxon>
        <taxon>Burkholderiales</taxon>
        <taxon>Alcaligenaceae</taxon>
        <taxon>Paracandidimonas</taxon>
    </lineage>
</organism>
<keyword evidence="6" id="KW-1185">Reference proteome</keyword>
<dbReference type="InterPro" id="IPR036779">
    <property type="entry name" value="LysM_dom_sf"/>
</dbReference>
<dbReference type="RefSeq" id="WP_132474660.1">
    <property type="nucleotide sequence ID" value="NZ_JBHRVM010000001.1"/>
</dbReference>
<dbReference type="Pfam" id="PF25800">
    <property type="entry name" value="FimV_N"/>
    <property type="match status" value="1"/>
</dbReference>
<dbReference type="InterPro" id="IPR057840">
    <property type="entry name" value="FimV_N"/>
</dbReference>
<reference evidence="5 6" key="1">
    <citation type="submission" date="2019-03" db="EMBL/GenBank/DDBJ databases">
        <title>Genomic Encyclopedia of Type Strains, Phase IV (KMG-IV): sequencing the most valuable type-strain genomes for metagenomic binning, comparative biology and taxonomic classification.</title>
        <authorList>
            <person name="Goeker M."/>
        </authorList>
    </citation>
    <scope>NUCLEOTIDE SEQUENCE [LARGE SCALE GENOMIC DNA]</scope>
    <source>
        <strain evidence="5 6">DSM 100048</strain>
    </source>
</reference>